<evidence type="ECO:0000313" key="3">
    <source>
        <dbReference type="EMBL" id="KAF7192323.1"/>
    </source>
</evidence>
<gene>
    <name evidence="3" type="ORF">HII31_06355</name>
</gene>
<dbReference type="Proteomes" id="UP000660729">
    <property type="component" value="Unassembled WGS sequence"/>
</dbReference>
<keyword evidence="4" id="KW-1185">Reference proteome</keyword>
<name>A0A8H6RK43_9PEZI</name>
<reference evidence="3" key="1">
    <citation type="submission" date="2020-04" db="EMBL/GenBank/DDBJ databases">
        <title>Draft genome resource of the tomato pathogen Pseudocercospora fuligena.</title>
        <authorList>
            <person name="Zaccaron A."/>
        </authorList>
    </citation>
    <scope>NUCLEOTIDE SEQUENCE</scope>
    <source>
        <strain evidence="3">PF001</strain>
    </source>
</reference>
<evidence type="ECO:0000313" key="4">
    <source>
        <dbReference type="Proteomes" id="UP000660729"/>
    </source>
</evidence>
<dbReference type="GO" id="GO:0004074">
    <property type="term" value="F:biliverdin reductase [NAD(P)H] activity"/>
    <property type="evidence" value="ECO:0007669"/>
    <property type="project" value="TreeGrafter"/>
</dbReference>
<dbReference type="AlphaFoldDB" id="A0A8H6RK43"/>
<dbReference type="PANTHER" id="PTHR43355:SF2">
    <property type="entry name" value="FLAVIN REDUCTASE (NADPH)"/>
    <property type="match status" value="1"/>
</dbReference>
<proteinExistence type="inferred from homology"/>
<protein>
    <recommendedName>
        <fullName evidence="2">NAD(P)-binding domain-containing protein</fullName>
    </recommendedName>
</protein>
<dbReference type="OrthoDB" id="10254221at2759"/>
<comment type="caution">
    <text evidence="3">The sequence shown here is derived from an EMBL/GenBank/DDBJ whole genome shotgun (WGS) entry which is preliminary data.</text>
</comment>
<dbReference type="SUPFAM" id="SSF51735">
    <property type="entry name" value="NAD(P)-binding Rossmann-fold domains"/>
    <property type="match status" value="1"/>
</dbReference>
<organism evidence="3 4">
    <name type="scientific">Pseudocercospora fuligena</name>
    <dbReference type="NCBI Taxonomy" id="685502"/>
    <lineage>
        <taxon>Eukaryota</taxon>
        <taxon>Fungi</taxon>
        <taxon>Dikarya</taxon>
        <taxon>Ascomycota</taxon>
        <taxon>Pezizomycotina</taxon>
        <taxon>Dothideomycetes</taxon>
        <taxon>Dothideomycetidae</taxon>
        <taxon>Mycosphaerellales</taxon>
        <taxon>Mycosphaerellaceae</taxon>
        <taxon>Pseudocercospora</taxon>
    </lineage>
</organism>
<evidence type="ECO:0000259" key="2">
    <source>
        <dbReference type="Pfam" id="PF13460"/>
    </source>
</evidence>
<dbReference type="InterPro" id="IPR051606">
    <property type="entry name" value="Polyketide_Oxido-like"/>
</dbReference>
<dbReference type="PANTHER" id="PTHR43355">
    <property type="entry name" value="FLAVIN REDUCTASE (NADPH)"/>
    <property type="match status" value="1"/>
</dbReference>
<accession>A0A8H6RK43</accession>
<dbReference type="EMBL" id="JABCIY010000148">
    <property type="protein sequence ID" value="KAF7192323.1"/>
    <property type="molecule type" value="Genomic_DNA"/>
</dbReference>
<evidence type="ECO:0000256" key="1">
    <source>
        <dbReference type="ARBA" id="ARBA00038376"/>
    </source>
</evidence>
<feature type="domain" description="NAD(P)-binding" evidence="2">
    <location>
        <begin position="52"/>
        <end position="259"/>
    </location>
</feature>
<dbReference type="GO" id="GO:0042602">
    <property type="term" value="F:riboflavin reductase (NADPH) activity"/>
    <property type="evidence" value="ECO:0007669"/>
    <property type="project" value="TreeGrafter"/>
</dbReference>
<comment type="similarity">
    <text evidence="1">Belongs to the avfA family.</text>
</comment>
<dbReference type="Pfam" id="PF13460">
    <property type="entry name" value="NAD_binding_10"/>
    <property type="match status" value="1"/>
</dbReference>
<sequence length="275" mass="29993">MMQLNETIAIFNHLADCFRFLNGLLQSQDHVACLPRPSSASAKMPHHIILLGATGPSGLAFAETALASGHQLTIYARNPTKLPSTTQSHANVNTIKGEFSDSDKVKEALTSGATILVSFLGPSVPLKEKGTPVTSFYTKTIFPSLLELKKSGDSKIERILICSTPSFPSPNNHDSFSPLWFFCVSCIRIFFKAAWDEVRGIGAATSSLDVKEIPWTVFRVPMLTNGDPKATKARFVGKGAGLVLSRKSLAVWLLQELEEQKWIGMCPAVSEEGWI</sequence>
<dbReference type="Gene3D" id="3.40.50.720">
    <property type="entry name" value="NAD(P)-binding Rossmann-like Domain"/>
    <property type="match status" value="1"/>
</dbReference>
<dbReference type="InterPro" id="IPR036291">
    <property type="entry name" value="NAD(P)-bd_dom_sf"/>
</dbReference>
<dbReference type="InterPro" id="IPR016040">
    <property type="entry name" value="NAD(P)-bd_dom"/>
</dbReference>